<keyword evidence="2" id="KW-1185">Reference proteome</keyword>
<reference evidence="1 2" key="1">
    <citation type="submission" date="2021-06" db="EMBL/GenBank/DDBJ databases">
        <authorList>
            <person name="Palmer J.M."/>
        </authorList>
    </citation>
    <scope>NUCLEOTIDE SEQUENCE [LARGE SCALE GENOMIC DNA]</scope>
    <source>
        <strain evidence="1 2">XR_2019</strain>
        <tissue evidence="1">Muscle</tissue>
    </source>
</reference>
<dbReference type="Proteomes" id="UP001444071">
    <property type="component" value="Unassembled WGS sequence"/>
</dbReference>
<evidence type="ECO:0008006" key="3">
    <source>
        <dbReference type="Google" id="ProtNLM"/>
    </source>
</evidence>
<accession>A0ABV0X4X2</accession>
<protein>
    <recommendedName>
        <fullName evidence="3">Transposase</fullName>
    </recommendedName>
</protein>
<evidence type="ECO:0000313" key="1">
    <source>
        <dbReference type="EMBL" id="MEQ2276947.1"/>
    </source>
</evidence>
<organism evidence="1 2">
    <name type="scientific">Xenotaenia resolanae</name>
    <dbReference type="NCBI Taxonomy" id="208358"/>
    <lineage>
        <taxon>Eukaryota</taxon>
        <taxon>Metazoa</taxon>
        <taxon>Chordata</taxon>
        <taxon>Craniata</taxon>
        <taxon>Vertebrata</taxon>
        <taxon>Euteleostomi</taxon>
        <taxon>Actinopterygii</taxon>
        <taxon>Neopterygii</taxon>
        <taxon>Teleostei</taxon>
        <taxon>Neoteleostei</taxon>
        <taxon>Acanthomorphata</taxon>
        <taxon>Ovalentaria</taxon>
        <taxon>Atherinomorphae</taxon>
        <taxon>Cyprinodontiformes</taxon>
        <taxon>Goodeidae</taxon>
        <taxon>Xenotaenia</taxon>
    </lineage>
</organism>
<proteinExistence type="predicted"/>
<dbReference type="EMBL" id="JAHRIM010090582">
    <property type="protein sequence ID" value="MEQ2276947.1"/>
    <property type="molecule type" value="Genomic_DNA"/>
</dbReference>
<dbReference type="Gene3D" id="3.30.420.10">
    <property type="entry name" value="Ribonuclease H-like superfamily/Ribonuclease H"/>
    <property type="match status" value="1"/>
</dbReference>
<sequence length="116" mass="13730">MNRFNGCRCIKFGVERLDWPAQSPALNLSEHLWDELEQKLHFWFSHPTMNTLLNLVENVSPTQEKMFVMSKSVFLSVKIPCGVRRIGFWPMTYTMLGYNVRKRKLRVARGQVHRTF</sequence>
<comment type="caution">
    <text evidence="1">The sequence shown here is derived from an EMBL/GenBank/DDBJ whole genome shotgun (WGS) entry which is preliminary data.</text>
</comment>
<evidence type="ECO:0000313" key="2">
    <source>
        <dbReference type="Proteomes" id="UP001444071"/>
    </source>
</evidence>
<dbReference type="InterPro" id="IPR036397">
    <property type="entry name" value="RNaseH_sf"/>
</dbReference>
<name>A0ABV0X4X2_9TELE</name>
<gene>
    <name evidence="1" type="ORF">XENORESO_015484</name>
</gene>